<comment type="caution">
    <text evidence="1">The sequence shown here is derived from an EMBL/GenBank/DDBJ whole genome shotgun (WGS) entry which is preliminary data.</text>
</comment>
<organism evidence="1 2">
    <name type="scientific">Sutcliffiella tianshenii</name>
    <dbReference type="NCBI Taxonomy" id="1463404"/>
    <lineage>
        <taxon>Bacteria</taxon>
        <taxon>Bacillati</taxon>
        <taxon>Bacillota</taxon>
        <taxon>Bacilli</taxon>
        <taxon>Bacillales</taxon>
        <taxon>Bacillaceae</taxon>
        <taxon>Sutcliffiella</taxon>
    </lineage>
</organism>
<keyword evidence="2" id="KW-1185">Reference proteome</keyword>
<proteinExistence type="predicted"/>
<name>A0ABS2P074_9BACI</name>
<evidence type="ECO:0000313" key="2">
    <source>
        <dbReference type="Proteomes" id="UP000737402"/>
    </source>
</evidence>
<accession>A0ABS2P074</accession>
<evidence type="ECO:0000313" key="1">
    <source>
        <dbReference type="EMBL" id="MBM7620354.1"/>
    </source>
</evidence>
<dbReference type="RefSeq" id="WP_263629487.1">
    <property type="nucleotide sequence ID" value="NZ_JAFBED010000004.1"/>
</dbReference>
<gene>
    <name evidence="1" type="ORF">JOC95_002207</name>
</gene>
<protein>
    <submittedName>
        <fullName evidence="1">Uncharacterized protein</fullName>
    </submittedName>
</protein>
<dbReference type="Proteomes" id="UP000737402">
    <property type="component" value="Unassembled WGS sequence"/>
</dbReference>
<reference evidence="1 2" key="1">
    <citation type="submission" date="2021-01" db="EMBL/GenBank/DDBJ databases">
        <title>Genomic Encyclopedia of Type Strains, Phase IV (KMG-IV): sequencing the most valuable type-strain genomes for metagenomic binning, comparative biology and taxonomic classification.</title>
        <authorList>
            <person name="Goeker M."/>
        </authorList>
    </citation>
    <scope>NUCLEOTIDE SEQUENCE [LARGE SCALE GENOMIC DNA]</scope>
    <source>
        <strain evidence="1 2">DSM 25879</strain>
    </source>
</reference>
<dbReference type="EMBL" id="JAFBED010000004">
    <property type="protein sequence ID" value="MBM7620354.1"/>
    <property type="molecule type" value="Genomic_DNA"/>
</dbReference>
<sequence length="40" mass="4376">MKKFFVTVLVVSITLFGANVFGSSVSATDNYTPTELPTRH</sequence>